<comment type="caution">
    <text evidence="5">The sequence shown here is derived from an EMBL/GenBank/DDBJ whole genome shotgun (WGS) entry which is preliminary data.</text>
</comment>
<evidence type="ECO:0000256" key="2">
    <source>
        <dbReference type="ARBA" id="ARBA00011738"/>
    </source>
</evidence>
<comment type="similarity">
    <text evidence="1 4">Belongs to the plant dirigent protein family.</text>
</comment>
<dbReference type="PANTHER" id="PTHR21495">
    <property type="entry name" value="NUCLEOPORIN-RELATED"/>
    <property type="match status" value="1"/>
</dbReference>
<accession>A0A8J5GFC7</accession>
<dbReference type="InterPro" id="IPR004265">
    <property type="entry name" value="Dirigent"/>
</dbReference>
<keyword evidence="6" id="KW-1185">Reference proteome</keyword>
<dbReference type="InterPro" id="IPR044859">
    <property type="entry name" value="Allene_oxi_cyc_Dirigent"/>
</dbReference>
<comment type="subunit">
    <text evidence="2 4">Homodimer.</text>
</comment>
<dbReference type="Pfam" id="PF03018">
    <property type="entry name" value="Dirigent"/>
    <property type="match status" value="1"/>
</dbReference>
<dbReference type="AlphaFoldDB" id="A0A8J5GFC7"/>
<reference evidence="5 6" key="1">
    <citation type="submission" date="2020-08" db="EMBL/GenBank/DDBJ databases">
        <title>Plant Genome Project.</title>
        <authorList>
            <person name="Zhang R.-G."/>
        </authorList>
    </citation>
    <scope>NUCLEOTIDE SEQUENCE [LARGE SCALE GENOMIC DNA]</scope>
    <source>
        <tissue evidence="5">Rhizome</tissue>
    </source>
</reference>
<proteinExistence type="inferred from homology"/>
<sequence>MVYAVELRREAPYGNGFGNIIVFDNVLRETAEPASPAIGMEQGFGVGSSLAQNSGLTMLELVFTAGRYGRSSLSVFGTLRSTEGASERAIVGGSGQFRLARGYVLSRVGGGTNETLIWELDAYILRHHN</sequence>
<dbReference type="EMBL" id="JACMSC010000011">
    <property type="protein sequence ID" value="KAG6499217.1"/>
    <property type="molecule type" value="Genomic_DNA"/>
</dbReference>
<dbReference type="Proteomes" id="UP000734854">
    <property type="component" value="Unassembled WGS sequence"/>
</dbReference>
<evidence type="ECO:0000313" key="5">
    <source>
        <dbReference type="EMBL" id="KAG6499217.1"/>
    </source>
</evidence>
<keyword evidence="4" id="KW-0052">Apoplast</keyword>
<dbReference type="GO" id="GO:0009699">
    <property type="term" value="P:phenylpropanoid biosynthetic process"/>
    <property type="evidence" value="ECO:0007669"/>
    <property type="project" value="UniProtKB-ARBA"/>
</dbReference>
<comment type="function">
    <text evidence="4">Dirigent proteins impart stereoselectivity on the phenoxy radical-coupling reaction, yielding optically active lignans from two molecules of coniferyl alcohol in the biosynthesis of lignans, flavonolignans, and alkaloids and thus plays a central role in plant secondary metabolism.</text>
</comment>
<protein>
    <recommendedName>
        <fullName evidence="4">Dirigent protein</fullName>
    </recommendedName>
</protein>
<gene>
    <name evidence="5" type="ORF">ZIOFF_038974</name>
</gene>
<comment type="subcellular location">
    <subcellularLocation>
        <location evidence="4">Secreted</location>
        <location evidence="4">Extracellular space</location>
        <location evidence="4">Apoplast</location>
    </subcellularLocation>
</comment>
<evidence type="ECO:0000313" key="6">
    <source>
        <dbReference type="Proteomes" id="UP000734854"/>
    </source>
</evidence>
<name>A0A8J5GFC7_ZINOF</name>
<organism evidence="5 6">
    <name type="scientific">Zingiber officinale</name>
    <name type="common">Ginger</name>
    <name type="synonym">Amomum zingiber</name>
    <dbReference type="NCBI Taxonomy" id="94328"/>
    <lineage>
        <taxon>Eukaryota</taxon>
        <taxon>Viridiplantae</taxon>
        <taxon>Streptophyta</taxon>
        <taxon>Embryophyta</taxon>
        <taxon>Tracheophyta</taxon>
        <taxon>Spermatophyta</taxon>
        <taxon>Magnoliopsida</taxon>
        <taxon>Liliopsida</taxon>
        <taxon>Zingiberales</taxon>
        <taxon>Zingiberaceae</taxon>
        <taxon>Zingiber</taxon>
    </lineage>
</organism>
<dbReference type="Gene3D" id="2.40.480.10">
    <property type="entry name" value="Allene oxide cyclase-like"/>
    <property type="match status" value="1"/>
</dbReference>
<evidence type="ECO:0000256" key="3">
    <source>
        <dbReference type="ARBA" id="ARBA00022525"/>
    </source>
</evidence>
<evidence type="ECO:0000256" key="4">
    <source>
        <dbReference type="RuleBase" id="RU363099"/>
    </source>
</evidence>
<keyword evidence="3 4" id="KW-0964">Secreted</keyword>
<dbReference type="GO" id="GO:0048046">
    <property type="term" value="C:apoplast"/>
    <property type="evidence" value="ECO:0007669"/>
    <property type="project" value="UniProtKB-SubCell"/>
</dbReference>
<evidence type="ECO:0000256" key="1">
    <source>
        <dbReference type="ARBA" id="ARBA00010746"/>
    </source>
</evidence>